<comment type="caution">
    <text evidence="2">The sequence shown here is derived from an EMBL/GenBank/DDBJ whole genome shotgun (WGS) entry which is preliminary data.</text>
</comment>
<proteinExistence type="predicted"/>
<feature type="transmembrane region" description="Helical" evidence="1">
    <location>
        <begin position="54"/>
        <end position="79"/>
    </location>
</feature>
<evidence type="ECO:0000313" key="3">
    <source>
        <dbReference type="Proteomes" id="UP000321181"/>
    </source>
</evidence>
<sequence length="154" mass="16055">MRSVYKVLAALIAIEVAIQAAVMVYAIAGLGLYIEGGGVLDAAAVESGETLFPELIGLILHGLNGMFVIPALALVLLIVSFFAKVPGGVRMAAVVLGLVVLQVLLGMFLHGMSWLGLLHGLNALALFGTAVVAARRVPRADVPVEQRTRQSALT</sequence>
<keyword evidence="3" id="KW-1185">Reference proteome</keyword>
<feature type="transmembrane region" description="Helical" evidence="1">
    <location>
        <begin position="115"/>
        <end position="134"/>
    </location>
</feature>
<keyword evidence="1" id="KW-0812">Transmembrane</keyword>
<reference evidence="2 3" key="1">
    <citation type="submission" date="2019-07" db="EMBL/GenBank/DDBJ databases">
        <title>Whole genome shotgun sequence of Cellulomonas aerilata NBRC 106308.</title>
        <authorList>
            <person name="Hosoyama A."/>
            <person name="Uohara A."/>
            <person name="Ohji S."/>
            <person name="Ichikawa N."/>
        </authorList>
    </citation>
    <scope>NUCLEOTIDE SEQUENCE [LARGE SCALE GENOMIC DNA]</scope>
    <source>
        <strain evidence="2 3">NBRC 106308</strain>
    </source>
</reference>
<dbReference type="Proteomes" id="UP000321181">
    <property type="component" value="Unassembled WGS sequence"/>
</dbReference>
<accession>A0A512DCW7</accession>
<keyword evidence="1" id="KW-0472">Membrane</keyword>
<dbReference type="AlphaFoldDB" id="A0A512DCW7"/>
<protein>
    <submittedName>
        <fullName evidence="2">Uncharacterized protein</fullName>
    </submittedName>
</protein>
<feature type="transmembrane region" description="Helical" evidence="1">
    <location>
        <begin position="91"/>
        <end position="109"/>
    </location>
</feature>
<dbReference type="OrthoDB" id="4843372at2"/>
<keyword evidence="1" id="KW-1133">Transmembrane helix</keyword>
<feature type="transmembrane region" description="Helical" evidence="1">
    <location>
        <begin position="7"/>
        <end position="34"/>
    </location>
</feature>
<dbReference type="EMBL" id="BJYY01000013">
    <property type="protein sequence ID" value="GEO34277.1"/>
    <property type="molecule type" value="Genomic_DNA"/>
</dbReference>
<evidence type="ECO:0000313" key="2">
    <source>
        <dbReference type="EMBL" id="GEO34277.1"/>
    </source>
</evidence>
<organism evidence="2 3">
    <name type="scientific">Cellulomonas aerilata</name>
    <dbReference type="NCBI Taxonomy" id="515326"/>
    <lineage>
        <taxon>Bacteria</taxon>
        <taxon>Bacillati</taxon>
        <taxon>Actinomycetota</taxon>
        <taxon>Actinomycetes</taxon>
        <taxon>Micrococcales</taxon>
        <taxon>Cellulomonadaceae</taxon>
        <taxon>Cellulomonas</taxon>
    </lineage>
</organism>
<gene>
    <name evidence="2" type="ORF">CAE01nite_20020</name>
</gene>
<evidence type="ECO:0000256" key="1">
    <source>
        <dbReference type="SAM" id="Phobius"/>
    </source>
</evidence>
<name>A0A512DCW7_9CELL</name>
<dbReference type="RefSeq" id="WP_146903527.1">
    <property type="nucleotide sequence ID" value="NZ_BAAARM010000003.1"/>
</dbReference>